<dbReference type="AlphaFoldDB" id="A0A9X2FEV9"/>
<accession>A0A9X2FEV9</accession>
<name>A0A9X2FEV9_9BACT</name>
<proteinExistence type="predicted"/>
<organism evidence="1 2">
    <name type="scientific">Aeoliella straminimaris</name>
    <dbReference type="NCBI Taxonomy" id="2954799"/>
    <lineage>
        <taxon>Bacteria</taxon>
        <taxon>Pseudomonadati</taxon>
        <taxon>Planctomycetota</taxon>
        <taxon>Planctomycetia</taxon>
        <taxon>Pirellulales</taxon>
        <taxon>Lacipirellulaceae</taxon>
        <taxon>Aeoliella</taxon>
    </lineage>
</organism>
<sequence>MSKSMLNPSHPIAELLERDKRYKFDAYQFVFDALQYAQTRLEYGKPYAPHEFEDLEDLEDQLEHHVSGQELCEAIRLYALEQYGLVAQCVLSEWGVRSTSDFGEIVFNLINIKQMKKTDHDRREDFDDVYDFDQAFRVGFESTMRDSSKGRGE</sequence>
<dbReference type="RefSeq" id="WP_252850881.1">
    <property type="nucleotide sequence ID" value="NZ_JAMXLR010000011.1"/>
</dbReference>
<gene>
    <name evidence="1" type="ORF">NG895_02570</name>
</gene>
<dbReference type="InterPro" id="IPR026406">
    <property type="entry name" value="Ver/Plancto_CHP"/>
</dbReference>
<evidence type="ECO:0000313" key="1">
    <source>
        <dbReference type="EMBL" id="MCO6042781.1"/>
    </source>
</evidence>
<evidence type="ECO:0000313" key="2">
    <source>
        <dbReference type="Proteomes" id="UP001155241"/>
    </source>
</evidence>
<comment type="caution">
    <text evidence="1">The sequence shown here is derived from an EMBL/GenBank/DDBJ whole genome shotgun (WGS) entry which is preliminary data.</text>
</comment>
<keyword evidence="2" id="KW-1185">Reference proteome</keyword>
<dbReference type="Proteomes" id="UP001155241">
    <property type="component" value="Unassembled WGS sequence"/>
</dbReference>
<protein>
    <submittedName>
        <fullName evidence="1">Uncharacterized protein</fullName>
    </submittedName>
</protein>
<dbReference type="EMBL" id="JAMXLR010000011">
    <property type="protein sequence ID" value="MCO6042781.1"/>
    <property type="molecule type" value="Genomic_DNA"/>
</dbReference>
<reference evidence="1" key="1">
    <citation type="submission" date="2022-06" db="EMBL/GenBank/DDBJ databases">
        <title>Aeoliella straminimaris, a novel planctomycete from sediments.</title>
        <authorList>
            <person name="Vitorino I.R."/>
            <person name="Lage O.M."/>
        </authorList>
    </citation>
    <scope>NUCLEOTIDE SEQUENCE</scope>
    <source>
        <strain evidence="1">ICT_H6.2</strain>
    </source>
</reference>
<dbReference type="NCBIfam" id="TIGR04138">
    <property type="entry name" value="Plancto_Ver_chp"/>
    <property type="match status" value="1"/>
</dbReference>